<sequence>MVRCDGPRNYCINLVALFGLVVRSAHSTRPTGKGSYHLTRMVAILFRHSSTGRATLPTALLISPLLLVVFSLFSPSPWHPGSLFLSLTLIACRDSQTWPSLRTKRTQFASGSTNSNHCDAPNRPATLNIIHSPTDRKESEEREEKKKTPPI</sequence>
<organism evidence="3 4">
    <name type="scientific">Aspergillus ibericus CBS 121593</name>
    <dbReference type="NCBI Taxonomy" id="1448316"/>
    <lineage>
        <taxon>Eukaryota</taxon>
        <taxon>Fungi</taxon>
        <taxon>Dikarya</taxon>
        <taxon>Ascomycota</taxon>
        <taxon>Pezizomycotina</taxon>
        <taxon>Eurotiomycetes</taxon>
        <taxon>Eurotiomycetidae</taxon>
        <taxon>Eurotiales</taxon>
        <taxon>Aspergillaceae</taxon>
        <taxon>Aspergillus</taxon>
        <taxon>Aspergillus subgen. Circumdati</taxon>
    </lineage>
</organism>
<keyword evidence="2" id="KW-0472">Membrane</keyword>
<keyword evidence="2" id="KW-0812">Transmembrane</keyword>
<dbReference type="RefSeq" id="XP_025569580.1">
    <property type="nucleotide sequence ID" value="XM_025714877.1"/>
</dbReference>
<dbReference type="AlphaFoldDB" id="A0A395GIZ9"/>
<accession>A0A395GIZ9</accession>
<feature type="compositionally biased region" description="Polar residues" evidence="1">
    <location>
        <begin position="108"/>
        <end position="117"/>
    </location>
</feature>
<reference evidence="3 4" key="1">
    <citation type="submission" date="2018-02" db="EMBL/GenBank/DDBJ databases">
        <title>The genomes of Aspergillus section Nigri reveals drivers in fungal speciation.</title>
        <authorList>
            <consortium name="DOE Joint Genome Institute"/>
            <person name="Vesth T.C."/>
            <person name="Nybo J."/>
            <person name="Theobald S."/>
            <person name="Brandl J."/>
            <person name="Frisvad J.C."/>
            <person name="Nielsen K.F."/>
            <person name="Lyhne E.K."/>
            <person name="Kogle M.E."/>
            <person name="Kuo A."/>
            <person name="Riley R."/>
            <person name="Clum A."/>
            <person name="Nolan M."/>
            <person name="Lipzen A."/>
            <person name="Salamov A."/>
            <person name="Henrissat B."/>
            <person name="Wiebenga A."/>
            <person name="De vries R.P."/>
            <person name="Grigoriev I.V."/>
            <person name="Mortensen U.H."/>
            <person name="Andersen M.R."/>
            <person name="Baker S.E."/>
        </authorList>
    </citation>
    <scope>NUCLEOTIDE SEQUENCE [LARGE SCALE GENOMIC DNA]</scope>
    <source>
        <strain evidence="3 4">CBS 121593</strain>
    </source>
</reference>
<keyword evidence="2" id="KW-1133">Transmembrane helix</keyword>
<evidence type="ECO:0000256" key="2">
    <source>
        <dbReference type="SAM" id="Phobius"/>
    </source>
</evidence>
<protein>
    <submittedName>
        <fullName evidence="3">Uncharacterized protein</fullName>
    </submittedName>
</protein>
<dbReference type="EMBL" id="KZ824498">
    <property type="protein sequence ID" value="RAK95252.1"/>
    <property type="molecule type" value="Genomic_DNA"/>
</dbReference>
<evidence type="ECO:0000313" key="4">
    <source>
        <dbReference type="Proteomes" id="UP000249402"/>
    </source>
</evidence>
<name>A0A395GIZ9_9EURO</name>
<dbReference type="VEuPathDB" id="FungiDB:BO80DRAFT_275775"/>
<feature type="transmembrane region" description="Helical" evidence="2">
    <location>
        <begin position="54"/>
        <end position="73"/>
    </location>
</feature>
<dbReference type="GeneID" id="37219742"/>
<feature type="compositionally biased region" description="Basic and acidic residues" evidence="1">
    <location>
        <begin position="133"/>
        <end position="151"/>
    </location>
</feature>
<keyword evidence="4" id="KW-1185">Reference proteome</keyword>
<dbReference type="Proteomes" id="UP000249402">
    <property type="component" value="Unassembled WGS sequence"/>
</dbReference>
<evidence type="ECO:0000256" key="1">
    <source>
        <dbReference type="SAM" id="MobiDB-lite"/>
    </source>
</evidence>
<feature type="region of interest" description="Disordered" evidence="1">
    <location>
        <begin position="108"/>
        <end position="151"/>
    </location>
</feature>
<gene>
    <name evidence="3" type="ORF">BO80DRAFT_275775</name>
</gene>
<evidence type="ECO:0000313" key="3">
    <source>
        <dbReference type="EMBL" id="RAK95252.1"/>
    </source>
</evidence>
<proteinExistence type="predicted"/>